<dbReference type="PROSITE" id="PS00518">
    <property type="entry name" value="ZF_RING_1"/>
    <property type="match status" value="1"/>
</dbReference>
<dbReference type="Proteomes" id="UP000007879">
    <property type="component" value="Unassembled WGS sequence"/>
</dbReference>
<feature type="domain" description="RING-type" evidence="14">
    <location>
        <begin position="85"/>
        <end position="128"/>
    </location>
</feature>
<keyword evidence="7" id="KW-0862">Zinc</keyword>
<evidence type="ECO:0000256" key="7">
    <source>
        <dbReference type="ARBA" id="ARBA00022833"/>
    </source>
</evidence>
<keyword evidence="5 12" id="KW-0863">Zinc-finger</keyword>
<dbReference type="InParanoid" id="A0A1X7UBE4"/>
<dbReference type="KEGG" id="aqu:100638907"/>
<organism evidence="15">
    <name type="scientific">Amphimedon queenslandica</name>
    <name type="common">Sponge</name>
    <dbReference type="NCBI Taxonomy" id="400682"/>
    <lineage>
        <taxon>Eukaryota</taxon>
        <taxon>Metazoa</taxon>
        <taxon>Porifera</taxon>
        <taxon>Demospongiae</taxon>
        <taxon>Heteroscleromorpha</taxon>
        <taxon>Haplosclerida</taxon>
        <taxon>Niphatidae</taxon>
        <taxon>Amphimedon</taxon>
    </lineage>
</organism>
<dbReference type="AlphaFoldDB" id="A0A1X7UBE4"/>
<reference evidence="16" key="1">
    <citation type="journal article" date="2010" name="Nature">
        <title>The Amphimedon queenslandica genome and the evolution of animal complexity.</title>
        <authorList>
            <person name="Srivastava M."/>
            <person name="Simakov O."/>
            <person name="Chapman J."/>
            <person name="Fahey B."/>
            <person name="Gauthier M.E."/>
            <person name="Mitros T."/>
            <person name="Richards G.S."/>
            <person name="Conaco C."/>
            <person name="Dacre M."/>
            <person name="Hellsten U."/>
            <person name="Larroux C."/>
            <person name="Putnam N.H."/>
            <person name="Stanke M."/>
            <person name="Adamska M."/>
            <person name="Darling A."/>
            <person name="Degnan S.M."/>
            <person name="Oakley T.H."/>
            <person name="Plachetzki D.C."/>
            <person name="Zhai Y."/>
            <person name="Adamski M."/>
            <person name="Calcino A."/>
            <person name="Cummins S.F."/>
            <person name="Goodstein D.M."/>
            <person name="Harris C."/>
            <person name="Jackson D.J."/>
            <person name="Leys S.P."/>
            <person name="Shu S."/>
            <person name="Woodcroft B.J."/>
            <person name="Vervoort M."/>
            <person name="Kosik K.S."/>
            <person name="Manning G."/>
            <person name="Degnan B.M."/>
            <person name="Rokhsar D.S."/>
        </authorList>
    </citation>
    <scope>NUCLEOTIDE SEQUENCE [LARGE SCALE GENOMIC DNA]</scope>
</reference>
<dbReference type="SMART" id="SM00184">
    <property type="entry name" value="RING"/>
    <property type="match status" value="1"/>
</dbReference>
<keyword evidence="3 13" id="KW-0812">Transmembrane</keyword>
<evidence type="ECO:0000256" key="3">
    <source>
        <dbReference type="ARBA" id="ARBA00022692"/>
    </source>
</evidence>
<dbReference type="InterPro" id="IPR001841">
    <property type="entry name" value="Znf_RING"/>
</dbReference>
<proteinExistence type="predicted"/>
<protein>
    <recommendedName>
        <fullName evidence="2">E3 ubiquitin-protein ligase RNF170</fullName>
    </recommendedName>
    <alternativeName>
        <fullName evidence="11">RING finger protein 170</fullName>
    </alternativeName>
    <alternativeName>
        <fullName evidence="10">RING-type E3 ubiquitin transferase RNF170</fullName>
    </alternativeName>
</protein>
<name>A0A1X7UBE4_AMPQE</name>
<evidence type="ECO:0000256" key="6">
    <source>
        <dbReference type="ARBA" id="ARBA00022824"/>
    </source>
</evidence>
<reference evidence="15" key="2">
    <citation type="submission" date="2017-05" db="UniProtKB">
        <authorList>
            <consortium name="EnsemblMetazoa"/>
        </authorList>
    </citation>
    <scope>IDENTIFICATION</scope>
</reference>
<evidence type="ECO:0000313" key="16">
    <source>
        <dbReference type="Proteomes" id="UP000007879"/>
    </source>
</evidence>
<evidence type="ECO:0000256" key="8">
    <source>
        <dbReference type="ARBA" id="ARBA00022989"/>
    </source>
</evidence>
<sequence>MEPTESLVEGIGDELLWTFLSLFVILLLSVWYLFCTDSRRTENVHPEQEEVVERVREQLRDNQQQQEEEEANEDYDPDNAELPQCPVCLGPITYLAETNCGHRFCAQCILMYWRTDRWPRACRCPVCRREVNILLTLPQLETNERYRDLTNEIRDYNSRMSGEWRPLMSYIYDIPTLLRYLLRDLFSVHGLICIHRLHILAVLVLLLLYLFIPFDLLPESAIGLIGLIDDGLVLLTVIIYVTLLYRSYVTNRAIN</sequence>
<feature type="transmembrane region" description="Helical" evidence="13">
    <location>
        <begin position="15"/>
        <end position="34"/>
    </location>
</feature>
<evidence type="ECO:0000256" key="4">
    <source>
        <dbReference type="ARBA" id="ARBA00022723"/>
    </source>
</evidence>
<feature type="transmembrane region" description="Helical" evidence="13">
    <location>
        <begin position="224"/>
        <end position="245"/>
    </location>
</feature>
<keyword evidence="4" id="KW-0479">Metal-binding</keyword>
<dbReference type="InterPro" id="IPR013083">
    <property type="entry name" value="Znf_RING/FYVE/PHD"/>
</dbReference>
<dbReference type="SUPFAM" id="SSF57850">
    <property type="entry name" value="RING/U-box"/>
    <property type="match status" value="1"/>
</dbReference>
<dbReference type="CDD" id="cd16553">
    <property type="entry name" value="RING-HC_RNF170"/>
    <property type="match status" value="1"/>
</dbReference>
<keyword evidence="16" id="KW-1185">Reference proteome</keyword>
<dbReference type="GO" id="GO:0008270">
    <property type="term" value="F:zinc ion binding"/>
    <property type="evidence" value="ECO:0007669"/>
    <property type="project" value="UniProtKB-KW"/>
</dbReference>
<evidence type="ECO:0000256" key="9">
    <source>
        <dbReference type="ARBA" id="ARBA00023136"/>
    </source>
</evidence>
<dbReference type="PANTHER" id="PTHR22894">
    <property type="entry name" value="RING-TYPE DOMAIN-CONTAINING PROTEIN"/>
    <property type="match status" value="1"/>
</dbReference>
<dbReference type="PANTHER" id="PTHR22894:SF5">
    <property type="entry name" value="RING-TYPE DOMAIN-CONTAINING PROTEIN"/>
    <property type="match status" value="1"/>
</dbReference>
<dbReference type="GO" id="GO:0061630">
    <property type="term" value="F:ubiquitin protein ligase activity"/>
    <property type="evidence" value="ECO:0007669"/>
    <property type="project" value="InterPro"/>
</dbReference>
<evidence type="ECO:0000256" key="2">
    <source>
        <dbReference type="ARBA" id="ARBA00014068"/>
    </source>
</evidence>
<dbReference type="EnsemblMetazoa" id="XM_011407317.2">
    <property type="protein sequence ID" value="XP_011405619.2"/>
    <property type="gene ID" value="LOC100638907"/>
</dbReference>
<feature type="transmembrane region" description="Helical" evidence="13">
    <location>
        <begin position="188"/>
        <end position="212"/>
    </location>
</feature>
<accession>A0A1X7UBE4</accession>
<keyword evidence="6" id="KW-0256">Endoplasmic reticulum</keyword>
<dbReference type="InterPro" id="IPR010652">
    <property type="entry name" value="DUF1232"/>
</dbReference>
<dbReference type="Gene3D" id="3.30.40.10">
    <property type="entry name" value="Zinc/RING finger domain, C3HC4 (zinc finger)"/>
    <property type="match status" value="1"/>
</dbReference>
<gene>
    <name evidence="15" type="primary">100638907</name>
</gene>
<evidence type="ECO:0000256" key="11">
    <source>
        <dbReference type="ARBA" id="ARBA00031107"/>
    </source>
</evidence>
<dbReference type="EnsemblMetazoa" id="Aqu2.1.24809_001">
    <property type="protein sequence ID" value="Aqu2.1.24809_001"/>
    <property type="gene ID" value="Aqu2.1.24809"/>
</dbReference>
<evidence type="ECO:0000256" key="1">
    <source>
        <dbReference type="ARBA" id="ARBA00004477"/>
    </source>
</evidence>
<dbReference type="STRING" id="400682.A0A1X7UBE4"/>
<dbReference type="Pfam" id="PF06803">
    <property type="entry name" value="DUF1232"/>
    <property type="match status" value="1"/>
</dbReference>
<dbReference type="GO" id="GO:0005789">
    <property type="term" value="C:endoplasmic reticulum membrane"/>
    <property type="evidence" value="ECO:0007669"/>
    <property type="project" value="UniProtKB-SubCell"/>
</dbReference>
<dbReference type="eggNOG" id="KOG2164">
    <property type="taxonomic scope" value="Eukaryota"/>
</dbReference>
<dbReference type="InterPro" id="IPR027370">
    <property type="entry name" value="Znf-RING_euk"/>
</dbReference>
<keyword evidence="8 13" id="KW-1133">Transmembrane helix</keyword>
<dbReference type="Pfam" id="PF13445">
    <property type="entry name" value="zf-RING_UBOX"/>
    <property type="match status" value="1"/>
</dbReference>
<dbReference type="InterPro" id="IPR017907">
    <property type="entry name" value="Znf_RING_CS"/>
</dbReference>
<evidence type="ECO:0000259" key="14">
    <source>
        <dbReference type="PROSITE" id="PS50089"/>
    </source>
</evidence>
<dbReference type="InterPro" id="IPR038896">
    <property type="entry name" value="RNF170"/>
</dbReference>
<evidence type="ECO:0000256" key="13">
    <source>
        <dbReference type="SAM" id="Phobius"/>
    </source>
</evidence>
<evidence type="ECO:0000256" key="12">
    <source>
        <dbReference type="PROSITE-ProRule" id="PRU00175"/>
    </source>
</evidence>
<evidence type="ECO:0000256" key="10">
    <source>
        <dbReference type="ARBA" id="ARBA00030110"/>
    </source>
</evidence>
<evidence type="ECO:0000313" key="15">
    <source>
        <dbReference type="EnsemblMetazoa" id="Aqu2.1.24809_001"/>
    </source>
</evidence>
<evidence type="ECO:0000256" key="5">
    <source>
        <dbReference type="ARBA" id="ARBA00022771"/>
    </source>
</evidence>
<keyword evidence="9 13" id="KW-0472">Membrane</keyword>
<dbReference type="PROSITE" id="PS50089">
    <property type="entry name" value="ZF_RING_2"/>
    <property type="match status" value="1"/>
</dbReference>
<dbReference type="OrthoDB" id="9049620at2759"/>
<comment type="subcellular location">
    <subcellularLocation>
        <location evidence="1">Endoplasmic reticulum membrane</location>
        <topology evidence="1">Multi-pass membrane protein</topology>
    </subcellularLocation>
</comment>